<evidence type="ECO:0000256" key="5">
    <source>
        <dbReference type="ARBA" id="ARBA00004613"/>
    </source>
</evidence>
<keyword evidence="21" id="KW-0119">Carbohydrate metabolism</keyword>
<dbReference type="GO" id="GO:0071949">
    <property type="term" value="F:FAD binding"/>
    <property type="evidence" value="ECO:0007669"/>
    <property type="project" value="InterPro"/>
</dbReference>
<dbReference type="GO" id="GO:0016020">
    <property type="term" value="C:membrane"/>
    <property type="evidence" value="ECO:0007669"/>
    <property type="project" value="UniProtKB-SubCell"/>
</dbReference>
<evidence type="ECO:0000256" key="15">
    <source>
        <dbReference type="ARBA" id="ARBA00022837"/>
    </source>
</evidence>
<dbReference type="Gene3D" id="2.160.20.10">
    <property type="entry name" value="Single-stranded right-handed beta-helix, Pectin lyase-like"/>
    <property type="match status" value="1"/>
</dbReference>
<evidence type="ECO:0000256" key="1">
    <source>
        <dbReference type="ARBA" id="ARBA00000695"/>
    </source>
</evidence>
<evidence type="ECO:0000256" key="18">
    <source>
        <dbReference type="ARBA" id="ARBA00023033"/>
    </source>
</evidence>
<dbReference type="Proteomes" id="UP000288429">
    <property type="component" value="Unassembled WGS sequence"/>
</dbReference>
<keyword evidence="15" id="KW-0106">Calcium</keyword>
<keyword evidence="9 21" id="KW-0964">Secreted</keyword>
<evidence type="ECO:0000256" key="8">
    <source>
        <dbReference type="ARBA" id="ARBA00012272"/>
    </source>
</evidence>
<keyword evidence="12" id="KW-0479">Metal-binding</keyword>
<comment type="similarity">
    <text evidence="6">Belongs to the paxM FAD-dependent monooxygenase family.</text>
</comment>
<evidence type="ECO:0000256" key="13">
    <source>
        <dbReference type="ARBA" id="ARBA00022729"/>
    </source>
</evidence>
<reference evidence="23 24" key="1">
    <citation type="submission" date="2017-06" db="EMBL/GenBank/DDBJ databases">
        <title>Cmopartive genomic analysis of Ambrosia Fusariam Clade fungi.</title>
        <authorList>
            <person name="Stajich J.E."/>
            <person name="Carrillo J."/>
            <person name="Kijimoto T."/>
            <person name="Eskalen A."/>
            <person name="O'Donnell K."/>
            <person name="Kasson M."/>
        </authorList>
    </citation>
    <scope>NUCLEOTIDE SEQUENCE [LARGE SCALE GENOMIC DNA]</scope>
    <source>
        <strain evidence="23 24">NRRL 20438</strain>
    </source>
</reference>
<dbReference type="InterPro" id="IPR012334">
    <property type="entry name" value="Pectin_lyas_fold"/>
</dbReference>
<comment type="cofactor">
    <cofactor evidence="2">
        <name>Ca(2+)</name>
        <dbReference type="ChEBI" id="CHEBI:29108"/>
    </cofactor>
</comment>
<keyword evidence="21" id="KW-0624">Polysaccharide degradation</keyword>
<dbReference type="PRINTS" id="PR00420">
    <property type="entry name" value="RNGMNOXGNASE"/>
</dbReference>
<evidence type="ECO:0000256" key="16">
    <source>
        <dbReference type="ARBA" id="ARBA00022989"/>
    </source>
</evidence>
<keyword evidence="17" id="KW-0560">Oxidoreductase</keyword>
<dbReference type="GO" id="GO:0030570">
    <property type="term" value="F:pectate lyase activity"/>
    <property type="evidence" value="ECO:0007669"/>
    <property type="project" value="UniProtKB-EC"/>
</dbReference>
<evidence type="ECO:0000256" key="6">
    <source>
        <dbReference type="ARBA" id="ARBA00007992"/>
    </source>
</evidence>
<dbReference type="EMBL" id="NIZV01000051">
    <property type="protein sequence ID" value="RSM15125.1"/>
    <property type="molecule type" value="Genomic_DNA"/>
</dbReference>
<comment type="caution">
    <text evidence="23">The sequence shown here is derived from an EMBL/GenBank/DDBJ whole genome shotgun (WGS) entry which is preliminary data.</text>
</comment>
<evidence type="ECO:0000313" key="24">
    <source>
        <dbReference type="Proteomes" id="UP000288429"/>
    </source>
</evidence>
<dbReference type="SUPFAM" id="SSF51126">
    <property type="entry name" value="Pectin lyase-like"/>
    <property type="match status" value="1"/>
</dbReference>
<evidence type="ECO:0000256" key="19">
    <source>
        <dbReference type="ARBA" id="ARBA00023136"/>
    </source>
</evidence>
<accession>A0A428ULF2</accession>
<dbReference type="GO" id="GO:0000272">
    <property type="term" value="P:polysaccharide catabolic process"/>
    <property type="evidence" value="ECO:0007669"/>
    <property type="project" value="UniProtKB-KW"/>
</dbReference>
<dbReference type="PANTHER" id="PTHR47356">
    <property type="entry name" value="FAD-DEPENDENT MONOOXYGENASE ASQG-RELATED"/>
    <property type="match status" value="1"/>
</dbReference>
<dbReference type="SUPFAM" id="SSF51905">
    <property type="entry name" value="FAD/NAD(P)-binding domain"/>
    <property type="match status" value="1"/>
</dbReference>
<dbReference type="FunFam" id="2.160.20.10:FF:000036">
    <property type="entry name" value="Pectate lyase A"/>
    <property type="match status" value="1"/>
</dbReference>
<evidence type="ECO:0000256" key="14">
    <source>
        <dbReference type="ARBA" id="ARBA00022827"/>
    </source>
</evidence>
<keyword evidence="24" id="KW-1185">Reference proteome</keyword>
<protein>
    <recommendedName>
        <fullName evidence="8">pectate lyase</fullName>
        <ecNumber evidence="8">4.2.2.2</ecNumber>
    </recommendedName>
</protein>
<evidence type="ECO:0000256" key="7">
    <source>
        <dbReference type="ARBA" id="ARBA00010980"/>
    </source>
</evidence>
<keyword evidence="18" id="KW-0503">Monooxygenase</keyword>
<dbReference type="Pfam" id="PF00544">
    <property type="entry name" value="Pectate_lyase_4"/>
    <property type="match status" value="1"/>
</dbReference>
<feature type="domain" description="Pectate lyase" evidence="22">
    <location>
        <begin position="489"/>
        <end position="701"/>
    </location>
</feature>
<evidence type="ECO:0000313" key="23">
    <source>
        <dbReference type="EMBL" id="RSM15125.1"/>
    </source>
</evidence>
<keyword evidence="20 21" id="KW-0456">Lyase</keyword>
<dbReference type="Pfam" id="PF01494">
    <property type="entry name" value="FAD_binding_3"/>
    <property type="match status" value="1"/>
</dbReference>
<comment type="similarity">
    <text evidence="7 21">Belongs to the polysaccharide lyase 1 family.</text>
</comment>
<keyword evidence="10" id="KW-0285">Flavoprotein</keyword>
<evidence type="ECO:0000256" key="17">
    <source>
        <dbReference type="ARBA" id="ARBA00023002"/>
    </source>
</evidence>
<evidence type="ECO:0000256" key="11">
    <source>
        <dbReference type="ARBA" id="ARBA00022692"/>
    </source>
</evidence>
<comment type="subcellular location">
    <subcellularLocation>
        <location evidence="4">Membrane</location>
    </subcellularLocation>
    <subcellularLocation>
        <location evidence="5 21">Secreted</location>
    </subcellularLocation>
</comment>
<name>A0A428ULF2_9HYPO</name>
<dbReference type="AlphaFoldDB" id="A0A428ULF2"/>
<keyword evidence="13" id="KW-0732">Signal</keyword>
<proteinExistence type="inferred from homology"/>
<keyword evidence="19" id="KW-0472">Membrane</keyword>
<evidence type="ECO:0000256" key="10">
    <source>
        <dbReference type="ARBA" id="ARBA00022630"/>
    </source>
</evidence>
<dbReference type="InterPro" id="IPR050562">
    <property type="entry name" value="FAD_mOase_fung"/>
</dbReference>
<organism evidence="23 24">
    <name type="scientific">Fusarium ambrosium</name>
    <dbReference type="NCBI Taxonomy" id="131363"/>
    <lineage>
        <taxon>Eukaryota</taxon>
        <taxon>Fungi</taxon>
        <taxon>Dikarya</taxon>
        <taxon>Ascomycota</taxon>
        <taxon>Pezizomycotina</taxon>
        <taxon>Sordariomycetes</taxon>
        <taxon>Hypocreomycetidae</taxon>
        <taxon>Hypocreales</taxon>
        <taxon>Nectriaceae</taxon>
        <taxon>Fusarium</taxon>
        <taxon>Fusarium solani species complex</taxon>
    </lineage>
</organism>
<evidence type="ECO:0000256" key="4">
    <source>
        <dbReference type="ARBA" id="ARBA00004370"/>
    </source>
</evidence>
<evidence type="ECO:0000256" key="20">
    <source>
        <dbReference type="ARBA" id="ARBA00023239"/>
    </source>
</evidence>
<dbReference type="InterPro" id="IPR002022">
    <property type="entry name" value="Pec_lyase"/>
</dbReference>
<keyword evidence="11" id="KW-0812">Transmembrane</keyword>
<dbReference type="EC" id="4.2.2.2" evidence="8"/>
<dbReference type="PANTHER" id="PTHR47356:SF2">
    <property type="entry name" value="FAD-BINDING DOMAIN-CONTAINING PROTEIN-RELATED"/>
    <property type="match status" value="1"/>
</dbReference>
<dbReference type="GO" id="GO:0005576">
    <property type="term" value="C:extracellular region"/>
    <property type="evidence" value="ECO:0007669"/>
    <property type="project" value="UniProtKB-SubCell"/>
</dbReference>
<evidence type="ECO:0000256" key="2">
    <source>
        <dbReference type="ARBA" id="ARBA00001913"/>
    </source>
</evidence>
<keyword evidence="16" id="KW-1133">Transmembrane helix</keyword>
<evidence type="ECO:0000256" key="3">
    <source>
        <dbReference type="ARBA" id="ARBA00001974"/>
    </source>
</evidence>
<evidence type="ECO:0000259" key="22">
    <source>
        <dbReference type="SMART" id="SM00656"/>
    </source>
</evidence>
<gene>
    <name evidence="23" type="ORF">CDV31_005059</name>
</gene>
<dbReference type="InterPro" id="IPR011050">
    <property type="entry name" value="Pectin_lyase_fold/virulence"/>
</dbReference>
<comment type="cofactor">
    <cofactor evidence="3">
        <name>FAD</name>
        <dbReference type="ChEBI" id="CHEBI:57692"/>
    </cofactor>
</comment>
<evidence type="ECO:0000256" key="21">
    <source>
        <dbReference type="RuleBase" id="RU361173"/>
    </source>
</evidence>
<dbReference type="InterPro" id="IPR002938">
    <property type="entry name" value="FAD-bd"/>
</dbReference>
<evidence type="ECO:0000256" key="12">
    <source>
        <dbReference type="ARBA" id="ARBA00022723"/>
    </source>
</evidence>
<dbReference type="InterPro" id="IPR036188">
    <property type="entry name" value="FAD/NAD-bd_sf"/>
</dbReference>
<dbReference type="Gene3D" id="3.50.50.60">
    <property type="entry name" value="FAD/NAD(P)-binding domain"/>
    <property type="match status" value="1"/>
</dbReference>
<comment type="catalytic activity">
    <reaction evidence="1">
        <text>Eliminative cleavage of (1-&gt;4)-alpha-D-galacturonan to give oligosaccharides with 4-deoxy-alpha-D-galact-4-enuronosyl groups at their non-reducing ends.</text>
        <dbReference type="EC" id="4.2.2.2"/>
    </reaction>
</comment>
<sequence>MHANNFKVIVVGGGPVGLTAAHALTQANIDCIVLESRPSAVIDAGANLVMMPIGLNALGQLGLLDSLERVSTPLGQTERQDHQGQDIGDVRWFCYFKKQFGTSPRVLSRHDLTKVLYESLPSKVQSNIITGKKVQDVITHEGGVEVTCTDGSSYKGSVVIGADGAHSLIRERMRMRALEANETEVNDEKPFLTTYRGFWLRMPTSDAGLKAGITSETHGPGATTQLFSGPETTVMGLYERLESPTRDRARYTEQDQLDLVERWGHLPLAPGGKLTLKEAFARRTQSGLVSLEEGVVKHWSWDGRIVLAGDAAHKFTPSTGAGCNNGIVDVVVLVNELYRAVQETSTDGNPVSPDRAQLAKAFEKYQSLRLEAVTSACSGSGQATASATWQTAVHKFIDKHVLASHSMQSFFFSQGAKRMTQVPRMDLFRVQAIWAETEYRRLRMQLLNLLFVAALAVASPGPSLYARAAATDACSVGYCTQNGGTTGGAGGKQVTVKSLSELTTAAAAAGSAIIFVEGSISGAAKVQVTSDKSIIGKSGSSLTGIGLTINGQKNVIVRNMKISKVEADYGDAITIQKSTNVWVDHCDLSATRDGDKDFYDGLVDLSHAADWVTISHTYLHDHSKGSLVGHSDKNAAEDTGKLHVTYANNHFYNVRSRGPLLRFGTAHIFNAYYDTMDTGLNSRMGAQALIQSSVFTNVGKKAIFSESSSEIGYVVAEDVVLGGESQNTASKGTLTSVPYKYTLLGSGKVASTVPGEAGQKLSF</sequence>
<dbReference type="GO" id="GO:0004497">
    <property type="term" value="F:monooxygenase activity"/>
    <property type="evidence" value="ECO:0007669"/>
    <property type="project" value="UniProtKB-KW"/>
</dbReference>
<dbReference type="GO" id="GO:0046872">
    <property type="term" value="F:metal ion binding"/>
    <property type="evidence" value="ECO:0007669"/>
    <property type="project" value="UniProtKB-KW"/>
</dbReference>
<evidence type="ECO:0000256" key="9">
    <source>
        <dbReference type="ARBA" id="ARBA00022525"/>
    </source>
</evidence>
<dbReference type="SMART" id="SM00656">
    <property type="entry name" value="Amb_all"/>
    <property type="match status" value="1"/>
</dbReference>
<keyword evidence="14" id="KW-0274">FAD</keyword>